<gene>
    <name evidence="4" type="ORF">ECRASSUSDP1_LOCUS10572</name>
</gene>
<dbReference type="FunFam" id="3.40.50.720:FF:000095">
    <property type="entry name" value="NADP-dependent malic enzyme"/>
    <property type="match status" value="1"/>
</dbReference>
<dbReference type="InterPro" id="IPR051674">
    <property type="entry name" value="Malate_Decarboxylase"/>
</dbReference>
<keyword evidence="5" id="KW-1185">Reference proteome</keyword>
<dbReference type="PANTHER" id="PTHR43237">
    <property type="entry name" value="NADP-DEPENDENT MALIC ENZYME"/>
    <property type="match status" value="1"/>
</dbReference>
<evidence type="ECO:0000259" key="3">
    <source>
        <dbReference type="SMART" id="SM01274"/>
    </source>
</evidence>
<dbReference type="GO" id="GO:0016616">
    <property type="term" value="F:oxidoreductase activity, acting on the CH-OH group of donors, NAD or NADP as acceptor"/>
    <property type="evidence" value="ECO:0007669"/>
    <property type="project" value="InterPro"/>
</dbReference>
<dbReference type="InterPro" id="IPR036291">
    <property type="entry name" value="NAD(P)-bd_dom_sf"/>
</dbReference>
<dbReference type="PANTHER" id="PTHR43237:SF4">
    <property type="entry name" value="NADP-DEPENDENT MALIC ENZYME"/>
    <property type="match status" value="1"/>
</dbReference>
<reference evidence="4" key="1">
    <citation type="submission" date="2023-07" db="EMBL/GenBank/DDBJ databases">
        <authorList>
            <consortium name="AG Swart"/>
            <person name="Singh M."/>
            <person name="Singh A."/>
            <person name="Seah K."/>
            <person name="Emmerich C."/>
        </authorList>
    </citation>
    <scope>NUCLEOTIDE SEQUENCE</scope>
    <source>
        <strain evidence="4">DP1</strain>
    </source>
</reference>
<dbReference type="Gene3D" id="3.40.50.10380">
    <property type="entry name" value="Malic enzyme, N-terminal domain"/>
    <property type="match status" value="1"/>
</dbReference>
<dbReference type="SUPFAM" id="SSF53223">
    <property type="entry name" value="Aminoacid dehydrogenase-like, N-terminal domain"/>
    <property type="match status" value="1"/>
</dbReference>
<organism evidence="4 5">
    <name type="scientific">Euplotes crassus</name>
    <dbReference type="NCBI Taxonomy" id="5936"/>
    <lineage>
        <taxon>Eukaryota</taxon>
        <taxon>Sar</taxon>
        <taxon>Alveolata</taxon>
        <taxon>Ciliophora</taxon>
        <taxon>Intramacronucleata</taxon>
        <taxon>Spirotrichea</taxon>
        <taxon>Hypotrichia</taxon>
        <taxon>Euplotida</taxon>
        <taxon>Euplotidae</taxon>
        <taxon>Moneuplotes</taxon>
    </lineage>
</organism>
<dbReference type="CDD" id="cd05311">
    <property type="entry name" value="NAD_bind_2_malic_enz"/>
    <property type="match status" value="1"/>
</dbReference>
<proteinExistence type="predicted"/>
<dbReference type="GO" id="GO:0051287">
    <property type="term" value="F:NAD binding"/>
    <property type="evidence" value="ECO:0007669"/>
    <property type="project" value="InterPro"/>
</dbReference>
<dbReference type="SMART" id="SM00919">
    <property type="entry name" value="Malic_M"/>
    <property type="match status" value="1"/>
</dbReference>
<dbReference type="GO" id="GO:0004470">
    <property type="term" value="F:malic enzyme activity"/>
    <property type="evidence" value="ECO:0007669"/>
    <property type="project" value="InterPro"/>
</dbReference>
<protein>
    <recommendedName>
        <fullName evidence="6">NADP-dependent malic enzyme</fullName>
    </recommendedName>
</protein>
<sequence length="462" mass="51310">MEKLENENEFKQACLDYHKGLVHGKYEVIPNKPMDGQKDLSLAYSPGVAYPCLEIEKDPSTSFYLTNRANSVGLFTNGTSVLGYGDIGVLAAKPVMEGKVVIMKLLGDLDSLDIGVDTKDPDEFVNALALLEPSFGAFNLEDIKGPECFYIEEELQKRVGIPVMHSGQHSSSCVITAALINACEVNGKKLEDLKIAVSGAGASGISIAKLLPEFGVKQEHILVCDSKGVIYKGREENMNKYKESIAVETEARTLEQIVDGADAFIGLSFANLLTPEMLKTMAKDPIVFALANPTPEIDPALARETREDIIIATGRSDYPNQILDAMIFPFFFRGALDVGAKSFNLEMKKAAVQAVAKVARMEVPQQVKDAYSNQDMEFGKDYILPTPFDHRLLMEVSFAVAKAAHDSGNTFKPFEDWDHYKEKLDKRVEEKRVYIEEQVEEAKLRYKNIYKQIRPDATEITQ</sequence>
<dbReference type="InterPro" id="IPR046346">
    <property type="entry name" value="Aminoacid_DH-like_N_sf"/>
</dbReference>
<comment type="caution">
    <text evidence="4">The sequence shown here is derived from an EMBL/GenBank/DDBJ whole genome shotgun (WGS) entry which is preliminary data.</text>
</comment>
<evidence type="ECO:0000313" key="4">
    <source>
        <dbReference type="EMBL" id="CAI2369274.1"/>
    </source>
</evidence>
<dbReference type="EMBL" id="CAMPGE010010425">
    <property type="protein sequence ID" value="CAI2369274.1"/>
    <property type="molecule type" value="Genomic_DNA"/>
</dbReference>
<dbReference type="Pfam" id="PF03949">
    <property type="entry name" value="Malic_M"/>
    <property type="match status" value="1"/>
</dbReference>
<name>A0AAD1UQ21_EUPCR</name>
<dbReference type="SUPFAM" id="SSF51735">
    <property type="entry name" value="NAD(P)-binding Rossmann-fold domains"/>
    <property type="match status" value="1"/>
</dbReference>
<feature type="domain" description="Malic enzyme N-terminal" evidence="3">
    <location>
        <begin position="23"/>
        <end position="156"/>
    </location>
</feature>
<feature type="domain" description="Malic enzyme NAD-binding" evidence="2">
    <location>
        <begin position="168"/>
        <end position="405"/>
    </location>
</feature>
<dbReference type="Proteomes" id="UP001295684">
    <property type="component" value="Unassembled WGS sequence"/>
</dbReference>
<dbReference type="InterPro" id="IPR012301">
    <property type="entry name" value="Malic_N_dom"/>
</dbReference>
<dbReference type="InterPro" id="IPR045213">
    <property type="entry name" value="Malic_NAD-bd_bact_type"/>
</dbReference>
<dbReference type="Gene3D" id="3.40.50.720">
    <property type="entry name" value="NAD(P)-binding Rossmann-like Domain"/>
    <property type="match status" value="1"/>
</dbReference>
<evidence type="ECO:0008006" key="6">
    <source>
        <dbReference type="Google" id="ProtNLM"/>
    </source>
</evidence>
<evidence type="ECO:0000259" key="2">
    <source>
        <dbReference type="SMART" id="SM00919"/>
    </source>
</evidence>
<dbReference type="InterPro" id="IPR012302">
    <property type="entry name" value="Malic_NAD-bd"/>
</dbReference>
<accession>A0AAD1UQ21</accession>
<dbReference type="Pfam" id="PF00390">
    <property type="entry name" value="malic"/>
    <property type="match status" value="1"/>
</dbReference>
<dbReference type="InterPro" id="IPR037062">
    <property type="entry name" value="Malic_N_dom_sf"/>
</dbReference>
<evidence type="ECO:0000256" key="1">
    <source>
        <dbReference type="ARBA" id="ARBA00023002"/>
    </source>
</evidence>
<dbReference type="SMART" id="SM01274">
    <property type="entry name" value="malic"/>
    <property type="match status" value="1"/>
</dbReference>
<dbReference type="AlphaFoldDB" id="A0AAD1UQ21"/>
<keyword evidence="1" id="KW-0560">Oxidoreductase</keyword>
<evidence type="ECO:0000313" key="5">
    <source>
        <dbReference type="Proteomes" id="UP001295684"/>
    </source>
</evidence>